<gene>
    <name evidence="2" type="ORF">OXH18_07775</name>
</gene>
<evidence type="ECO:0000313" key="3">
    <source>
        <dbReference type="Proteomes" id="UP001163152"/>
    </source>
</evidence>
<organism evidence="2 3">
    <name type="scientific">Thermocoleostomius sinensis A174</name>
    <dbReference type="NCBI Taxonomy" id="2016057"/>
    <lineage>
        <taxon>Bacteria</taxon>
        <taxon>Bacillati</taxon>
        <taxon>Cyanobacteriota</taxon>
        <taxon>Cyanophyceae</taxon>
        <taxon>Oculatellales</taxon>
        <taxon>Oculatellaceae</taxon>
        <taxon>Thermocoleostomius</taxon>
    </lineage>
</organism>
<evidence type="ECO:0000313" key="2">
    <source>
        <dbReference type="EMBL" id="WAL61870.1"/>
    </source>
</evidence>
<dbReference type="InterPro" id="IPR023346">
    <property type="entry name" value="Lysozyme-like_dom_sf"/>
</dbReference>
<protein>
    <recommendedName>
        <fullName evidence="4">Lipoprotein</fullName>
    </recommendedName>
</protein>
<dbReference type="RefSeq" id="WP_268611928.1">
    <property type="nucleotide sequence ID" value="NZ_CP113797.1"/>
</dbReference>
<dbReference type="SUPFAM" id="SSF53955">
    <property type="entry name" value="Lysozyme-like"/>
    <property type="match status" value="1"/>
</dbReference>
<sequence>MKRLIAAAVVPGVVLFVACTADSAHAYYEAAWDFVCEWECGEAYFPYEYGGYTLNGYASVYFDELPATEYEAYTWAYYDFWQTANCEQFSTTFSQMVCFDTAFLHGVDGWYEFANLYWGYSDDELACRVIDERAYWHDNGSPYSEGWLNRDAALADIGGCW</sequence>
<keyword evidence="3" id="KW-1185">Reference proteome</keyword>
<dbReference type="Proteomes" id="UP001163152">
    <property type="component" value="Chromosome"/>
</dbReference>
<accession>A0A9E8ZEH3</accession>
<name>A0A9E8ZEH3_9CYAN</name>
<dbReference type="KEGG" id="tsin:OXH18_07775"/>
<feature type="chain" id="PRO_5038848235" description="Lipoprotein" evidence="1">
    <location>
        <begin position="27"/>
        <end position="161"/>
    </location>
</feature>
<evidence type="ECO:0000256" key="1">
    <source>
        <dbReference type="SAM" id="SignalP"/>
    </source>
</evidence>
<reference evidence="2" key="1">
    <citation type="submission" date="2022-12" db="EMBL/GenBank/DDBJ databases">
        <title>Polyphasic identification of a Novel Hot-Spring Cyanobacterium Ocullathermofonsia sinensis gen nov. sp. nov. and Genomic Insights on its Adaptations to the Thermal Habitat.</title>
        <authorList>
            <person name="Daroch M."/>
            <person name="Tang J."/>
            <person name="Jiang Y."/>
        </authorList>
    </citation>
    <scope>NUCLEOTIDE SEQUENCE</scope>
    <source>
        <strain evidence="2">PKUAC-SCTA174</strain>
    </source>
</reference>
<proteinExistence type="predicted"/>
<feature type="signal peptide" evidence="1">
    <location>
        <begin position="1"/>
        <end position="26"/>
    </location>
</feature>
<keyword evidence="1" id="KW-0732">Signal</keyword>
<evidence type="ECO:0008006" key="4">
    <source>
        <dbReference type="Google" id="ProtNLM"/>
    </source>
</evidence>
<dbReference type="PROSITE" id="PS51257">
    <property type="entry name" value="PROKAR_LIPOPROTEIN"/>
    <property type="match status" value="1"/>
</dbReference>
<dbReference type="AlphaFoldDB" id="A0A9E8ZEH3"/>
<dbReference type="EMBL" id="CP113797">
    <property type="protein sequence ID" value="WAL61870.1"/>
    <property type="molecule type" value="Genomic_DNA"/>
</dbReference>